<dbReference type="AlphaFoldDB" id="A0A0F9KU46"/>
<reference evidence="1" key="1">
    <citation type="journal article" date="2015" name="Nature">
        <title>Complex archaea that bridge the gap between prokaryotes and eukaryotes.</title>
        <authorList>
            <person name="Spang A."/>
            <person name="Saw J.H."/>
            <person name="Jorgensen S.L."/>
            <person name="Zaremba-Niedzwiedzka K."/>
            <person name="Martijn J."/>
            <person name="Lind A.E."/>
            <person name="van Eijk R."/>
            <person name="Schleper C."/>
            <person name="Guy L."/>
            <person name="Ettema T.J."/>
        </authorList>
    </citation>
    <scope>NUCLEOTIDE SEQUENCE</scope>
</reference>
<comment type="caution">
    <text evidence="1">The sequence shown here is derived from an EMBL/GenBank/DDBJ whole genome shotgun (WGS) entry which is preliminary data.</text>
</comment>
<accession>A0A0F9KU46</accession>
<sequence>MVKILPKVLSFSIIGLEDYTISFDYYCSICDIQKFCKWGKEKPFSIKISCSDLNRAKEKVKFDQLQKLQKTEDVSVSYEELIKKVKVNLQNIISQIWKGKIKSQKEEIRCLDSHKIDSMLVAQQGQDWWQDFNKTMKIINNECEKIS</sequence>
<gene>
    <name evidence="1" type="ORF">LCGC14_1361430</name>
</gene>
<protein>
    <submittedName>
        <fullName evidence="1">Uncharacterized protein</fullName>
    </submittedName>
</protein>
<proteinExistence type="predicted"/>
<name>A0A0F9KU46_9ZZZZ</name>
<evidence type="ECO:0000313" key="1">
    <source>
        <dbReference type="EMBL" id="KKM78296.1"/>
    </source>
</evidence>
<organism evidence="1">
    <name type="scientific">marine sediment metagenome</name>
    <dbReference type="NCBI Taxonomy" id="412755"/>
    <lineage>
        <taxon>unclassified sequences</taxon>
        <taxon>metagenomes</taxon>
        <taxon>ecological metagenomes</taxon>
    </lineage>
</organism>
<dbReference type="EMBL" id="LAZR01008512">
    <property type="protein sequence ID" value="KKM78296.1"/>
    <property type="molecule type" value="Genomic_DNA"/>
</dbReference>